<dbReference type="InterPro" id="IPR058592">
    <property type="entry name" value="Gtf3_C"/>
</dbReference>
<feature type="domain" description="Glucosyltransferase 3-like C-terminal" evidence="3">
    <location>
        <begin position="171"/>
        <end position="330"/>
    </location>
</feature>
<proteinExistence type="predicted"/>
<keyword evidence="1" id="KW-0808">Transferase</keyword>
<protein>
    <recommendedName>
        <fullName evidence="6">Beta-1,6-galactofuranosyltransferase</fullName>
    </recommendedName>
</protein>
<dbReference type="SUPFAM" id="SSF53756">
    <property type="entry name" value="UDP-Glycosyltransferase/glycogen phosphorylase"/>
    <property type="match status" value="1"/>
</dbReference>
<dbReference type="Gene3D" id="3.40.50.2000">
    <property type="entry name" value="Glycogen Phosphorylase B"/>
    <property type="match status" value="2"/>
</dbReference>
<dbReference type="AlphaFoldDB" id="A0A2M9WML8"/>
<gene>
    <name evidence="4" type="ORF">BHU41_09335</name>
</gene>
<sequence length="334" mass="38789">MKNCIVTAVDYGKFMGGKKAKEDIIYFLNKDNFDSLELPSYSSNKIKKFCYTHFLMKRDVLKNKVDNFVVQYPLGSTYLFRHFVKIIRKNTNSKIYLIIHDLPSLQLLMDDQNIKSEITNLNSTDGLIVHNDHMKSWLKQNGVKTKMVTLEIFDYRNVQKFYNKKSYEGNVCFPGNLAKSKFLEKEILHHHILDIYGPNPQKEYPLNTIYRGKYSSDLLPIYLQQDFGLIWDGDSLSTCSGRFGNYMKYNNPHKTSLYLSCGIPIIIWDKAAMADFVKKYKVGILVSDLNDLDKLLDSITLKQYLELKNNAKKIGEKIRNGFFVSKAIESMLKQ</sequence>
<evidence type="ECO:0000259" key="2">
    <source>
        <dbReference type="Pfam" id="PF26334"/>
    </source>
</evidence>
<dbReference type="EMBL" id="MKXG01000136">
    <property type="protein sequence ID" value="PJZ16664.1"/>
    <property type="molecule type" value="Genomic_DNA"/>
</dbReference>
<accession>A0A2M9WML8</accession>
<evidence type="ECO:0000313" key="5">
    <source>
        <dbReference type="Proteomes" id="UP000231914"/>
    </source>
</evidence>
<comment type="caution">
    <text evidence="4">The sequence shown here is derived from an EMBL/GenBank/DDBJ whole genome shotgun (WGS) entry which is preliminary data.</text>
</comment>
<dbReference type="Proteomes" id="UP000231914">
    <property type="component" value="Unassembled WGS sequence"/>
</dbReference>
<evidence type="ECO:0000313" key="4">
    <source>
        <dbReference type="EMBL" id="PJZ16664.1"/>
    </source>
</evidence>
<evidence type="ECO:0008006" key="6">
    <source>
        <dbReference type="Google" id="ProtNLM"/>
    </source>
</evidence>
<dbReference type="Pfam" id="PF26334">
    <property type="entry name" value="Gtf3_N"/>
    <property type="match status" value="1"/>
</dbReference>
<dbReference type="RefSeq" id="WP_100732913.1">
    <property type="nucleotide sequence ID" value="NZ_MKXG01000136.1"/>
</dbReference>
<organism evidence="4 5">
    <name type="scientific">Lactobacillus crispatus</name>
    <dbReference type="NCBI Taxonomy" id="47770"/>
    <lineage>
        <taxon>Bacteria</taxon>
        <taxon>Bacillati</taxon>
        <taxon>Bacillota</taxon>
        <taxon>Bacilli</taxon>
        <taxon>Lactobacillales</taxon>
        <taxon>Lactobacillaceae</taxon>
        <taxon>Lactobacillus</taxon>
    </lineage>
</organism>
<feature type="domain" description="Glucosyltransferase 3-like N-terminal" evidence="2">
    <location>
        <begin position="11"/>
        <end position="152"/>
    </location>
</feature>
<reference evidence="4 5" key="1">
    <citation type="submission" date="2016-10" db="EMBL/GenBank/DDBJ databases">
        <title>WGS of isloates from the oral cavity of healthy individuals.</title>
        <authorList>
            <person name="Sharma S."/>
            <person name="Pal V.K."/>
            <person name="Patil P.B."/>
            <person name="Korpole S."/>
            <person name="Grover V."/>
        </authorList>
    </citation>
    <scope>NUCLEOTIDE SEQUENCE [LARGE SCALE GENOMIC DNA]</scope>
    <source>
        <strain evidence="4 5">DISK12</strain>
    </source>
</reference>
<evidence type="ECO:0000256" key="1">
    <source>
        <dbReference type="ARBA" id="ARBA00022679"/>
    </source>
</evidence>
<dbReference type="Pfam" id="PF26337">
    <property type="entry name" value="Gtf3_C"/>
    <property type="match status" value="1"/>
</dbReference>
<name>A0A2M9WML8_9LACO</name>
<dbReference type="InterPro" id="IPR058591">
    <property type="entry name" value="Gtf3_N"/>
</dbReference>
<evidence type="ECO:0000259" key="3">
    <source>
        <dbReference type="Pfam" id="PF26337"/>
    </source>
</evidence>
<dbReference type="PIRSF" id="PIRSF007023">
    <property type="entry name" value="UDP-Galf_transf"/>
    <property type="match status" value="1"/>
</dbReference>